<feature type="region of interest" description="Disordered" evidence="1">
    <location>
        <begin position="212"/>
        <end position="284"/>
    </location>
</feature>
<sequence>MALSRQAKWSSVALVLILGSAAGLLWFGSQPDAPPGIAQPLAKAGSALGVAGKGSTADKTRWKDLTAEQQQTLAPLAGEWDQMEPLRRQKWLGIIKRYASMKPDEQARVQERMREWVRMTPEERRQVRQNFARAKKIDPSQKNTQWESYQQLSDDEKKQLAAKATVKPQVANLPTAAQSKIKTVAPIKPLVVTENGSASAPALVPPAPLPAPLLPPASNVAPAGSATGSSGANSASSSGGGSAAVNAAGTASPATGDSATVPNASNITPAPAPAAAQPTSSNVK</sequence>
<evidence type="ECO:0000313" key="2">
    <source>
        <dbReference type="EMBL" id="MYN45144.1"/>
    </source>
</evidence>
<evidence type="ECO:0000313" key="3">
    <source>
        <dbReference type="Proteomes" id="UP000444316"/>
    </source>
</evidence>
<feature type="compositionally biased region" description="Low complexity" evidence="1">
    <location>
        <begin position="262"/>
        <end position="284"/>
    </location>
</feature>
<dbReference type="InterPro" id="IPR021455">
    <property type="entry name" value="DUF3106"/>
</dbReference>
<reference evidence="2" key="1">
    <citation type="submission" date="2019-12" db="EMBL/GenBank/DDBJ databases">
        <title>Novel species isolated from a subtropical stream in China.</title>
        <authorList>
            <person name="Lu H."/>
        </authorList>
    </citation>
    <scope>NUCLEOTIDE SEQUENCE [LARGE SCALE GENOMIC DNA]</scope>
    <source>
        <strain evidence="2">FT93W</strain>
    </source>
</reference>
<dbReference type="AlphaFoldDB" id="A0A845HUM2"/>
<organism evidence="2 3">
    <name type="scientific">Duganella fentianensis</name>
    <dbReference type="NCBI Taxonomy" id="2692177"/>
    <lineage>
        <taxon>Bacteria</taxon>
        <taxon>Pseudomonadati</taxon>
        <taxon>Pseudomonadota</taxon>
        <taxon>Betaproteobacteria</taxon>
        <taxon>Burkholderiales</taxon>
        <taxon>Oxalobacteraceae</taxon>
        <taxon>Telluria group</taxon>
        <taxon>Duganella</taxon>
    </lineage>
</organism>
<feature type="compositionally biased region" description="Low complexity" evidence="1">
    <location>
        <begin position="216"/>
        <end position="254"/>
    </location>
</feature>
<protein>
    <submittedName>
        <fullName evidence="2">DUF3106 domain-containing protein</fullName>
    </submittedName>
</protein>
<keyword evidence="3" id="KW-1185">Reference proteome</keyword>
<name>A0A845HUM2_9BURK</name>
<dbReference type="Proteomes" id="UP000444316">
    <property type="component" value="Unassembled WGS sequence"/>
</dbReference>
<dbReference type="Pfam" id="PF11304">
    <property type="entry name" value="DUF3106"/>
    <property type="match status" value="1"/>
</dbReference>
<accession>A0A845HUM2</accession>
<proteinExistence type="predicted"/>
<evidence type="ECO:0000256" key="1">
    <source>
        <dbReference type="SAM" id="MobiDB-lite"/>
    </source>
</evidence>
<gene>
    <name evidence="2" type="ORF">GTP23_08720</name>
</gene>
<dbReference type="EMBL" id="WWCL01000002">
    <property type="protein sequence ID" value="MYN45144.1"/>
    <property type="molecule type" value="Genomic_DNA"/>
</dbReference>
<comment type="caution">
    <text evidence="2">The sequence shown here is derived from an EMBL/GenBank/DDBJ whole genome shotgun (WGS) entry which is preliminary data.</text>
</comment>
<dbReference type="RefSeq" id="WP_161034831.1">
    <property type="nucleotide sequence ID" value="NZ_WWCL01000002.1"/>
</dbReference>